<dbReference type="PANTHER" id="PTHR43568:SF1">
    <property type="entry name" value="P PROTEIN"/>
    <property type="match status" value="1"/>
</dbReference>
<dbReference type="InterPro" id="IPR004680">
    <property type="entry name" value="Cit_transptr-like_dom"/>
</dbReference>
<dbReference type="GO" id="GO:0055085">
    <property type="term" value="P:transmembrane transport"/>
    <property type="evidence" value="ECO:0007669"/>
    <property type="project" value="InterPro"/>
</dbReference>
<evidence type="ECO:0000313" key="8">
    <source>
        <dbReference type="EMBL" id="SDD36740.1"/>
    </source>
</evidence>
<evidence type="ECO:0000256" key="3">
    <source>
        <dbReference type="ARBA" id="ARBA00022692"/>
    </source>
</evidence>
<keyword evidence="3 6" id="KW-0812">Transmembrane</keyword>
<reference evidence="9" key="1">
    <citation type="submission" date="2016-09" db="EMBL/GenBank/DDBJ databases">
        <authorList>
            <person name="Varghese N."/>
            <person name="Submissions S."/>
        </authorList>
    </citation>
    <scope>NUCLEOTIDE SEQUENCE [LARGE SCALE GENOMIC DNA]</scope>
    <source>
        <strain evidence="9">TNe-862</strain>
    </source>
</reference>
<feature type="transmembrane region" description="Helical" evidence="6">
    <location>
        <begin position="326"/>
        <end position="350"/>
    </location>
</feature>
<evidence type="ECO:0000259" key="7">
    <source>
        <dbReference type="Pfam" id="PF03600"/>
    </source>
</evidence>
<keyword evidence="9" id="KW-1185">Reference proteome</keyword>
<protein>
    <submittedName>
        <fullName evidence="8">Transporter, YbiR family</fullName>
    </submittedName>
</protein>
<feature type="transmembrane region" description="Helical" evidence="6">
    <location>
        <begin position="356"/>
        <end position="379"/>
    </location>
</feature>
<feature type="transmembrane region" description="Helical" evidence="6">
    <location>
        <begin position="94"/>
        <end position="123"/>
    </location>
</feature>
<organism evidence="8 9">
    <name type="scientific">Paraburkholderia lycopersici</name>
    <dbReference type="NCBI Taxonomy" id="416944"/>
    <lineage>
        <taxon>Bacteria</taxon>
        <taxon>Pseudomonadati</taxon>
        <taxon>Pseudomonadota</taxon>
        <taxon>Betaproteobacteria</taxon>
        <taxon>Burkholderiales</taxon>
        <taxon>Burkholderiaceae</taxon>
        <taxon>Paraburkholderia</taxon>
    </lineage>
</organism>
<evidence type="ECO:0000313" key="9">
    <source>
        <dbReference type="Proteomes" id="UP000198908"/>
    </source>
</evidence>
<feature type="transmembrane region" description="Helical" evidence="6">
    <location>
        <begin position="173"/>
        <end position="195"/>
    </location>
</feature>
<gene>
    <name evidence="8" type="ORF">SAMN05421548_11885</name>
</gene>
<feature type="transmembrane region" description="Helical" evidence="6">
    <location>
        <begin position="18"/>
        <end position="41"/>
    </location>
</feature>
<keyword evidence="5 6" id="KW-0472">Membrane</keyword>
<sequence>MHEFGHGTRGSLSLMRHIAAFAASEPVLAILIVALAALQIFAPRPLATLPALVDWQTVMTLAGLLILTKAIEYSGLPTWLAHKLVHHIHTERGLALLLVVLAAALSTIVTNDVALFVVVPLVLSLHKLTPLPLKRLVIVIALAVNAGSVLTPLGNPQNLFLWQVSGVSFGRFVVGLAPLCAFLMAMLIVLTACLFKSSALDLSKDAAPQRVDRPLAGVAAVLFAAFVLLADAHHAGVALAAVGAGFAIWRIRIVLKIDWLLLLIFVLMFIVLRSVAALPWIHHALTSLSLQTPMRAFAAGAVLSQVISNVPAAIVLAGFTHDWRALAFGVSVGGFGVAVGSLANLIAVRLSTERGVWLPFHLVSVPFWIAAFLGGALLLRLF</sequence>
<dbReference type="InterPro" id="IPR051475">
    <property type="entry name" value="Diverse_Ion_Transporter"/>
</dbReference>
<feature type="transmembrane region" description="Helical" evidence="6">
    <location>
        <begin position="296"/>
        <end position="319"/>
    </location>
</feature>
<evidence type="ECO:0000256" key="4">
    <source>
        <dbReference type="ARBA" id="ARBA00022989"/>
    </source>
</evidence>
<dbReference type="AlphaFoldDB" id="A0A1G6U5S7"/>
<dbReference type="PANTHER" id="PTHR43568">
    <property type="entry name" value="P PROTEIN"/>
    <property type="match status" value="1"/>
</dbReference>
<feature type="transmembrane region" description="Helical" evidence="6">
    <location>
        <begin position="215"/>
        <end position="230"/>
    </location>
</feature>
<evidence type="ECO:0000256" key="2">
    <source>
        <dbReference type="ARBA" id="ARBA00022448"/>
    </source>
</evidence>
<dbReference type="STRING" id="416944.SAMN05421548_11885"/>
<proteinExistence type="predicted"/>
<evidence type="ECO:0000256" key="5">
    <source>
        <dbReference type="ARBA" id="ARBA00023136"/>
    </source>
</evidence>
<dbReference type="Pfam" id="PF03600">
    <property type="entry name" value="CitMHS"/>
    <property type="match status" value="1"/>
</dbReference>
<dbReference type="Proteomes" id="UP000198908">
    <property type="component" value="Unassembled WGS sequence"/>
</dbReference>
<name>A0A1G6U5S7_9BURK</name>
<dbReference type="EMBL" id="FMYQ01000018">
    <property type="protein sequence ID" value="SDD36740.1"/>
    <property type="molecule type" value="Genomic_DNA"/>
</dbReference>
<comment type="subcellular location">
    <subcellularLocation>
        <location evidence="1">Membrane</location>
        <topology evidence="1">Multi-pass membrane protein</topology>
    </subcellularLocation>
</comment>
<keyword evidence="4 6" id="KW-1133">Transmembrane helix</keyword>
<keyword evidence="2" id="KW-0813">Transport</keyword>
<accession>A0A1G6U5S7</accession>
<feature type="transmembrane region" description="Helical" evidence="6">
    <location>
        <begin position="260"/>
        <end position="281"/>
    </location>
</feature>
<dbReference type="GO" id="GO:0016020">
    <property type="term" value="C:membrane"/>
    <property type="evidence" value="ECO:0007669"/>
    <property type="project" value="UniProtKB-SubCell"/>
</dbReference>
<feature type="transmembrane region" description="Helical" evidence="6">
    <location>
        <begin position="53"/>
        <end position="74"/>
    </location>
</feature>
<feature type="transmembrane region" description="Helical" evidence="6">
    <location>
        <begin position="135"/>
        <end position="153"/>
    </location>
</feature>
<evidence type="ECO:0000256" key="6">
    <source>
        <dbReference type="SAM" id="Phobius"/>
    </source>
</evidence>
<evidence type="ECO:0000256" key="1">
    <source>
        <dbReference type="ARBA" id="ARBA00004141"/>
    </source>
</evidence>
<feature type="domain" description="Citrate transporter-like" evidence="7">
    <location>
        <begin position="28"/>
        <end position="317"/>
    </location>
</feature>